<evidence type="ECO:0000256" key="2">
    <source>
        <dbReference type="ARBA" id="ARBA00004286"/>
    </source>
</evidence>
<dbReference type="EMBL" id="CDMC01000003">
    <property type="protein sequence ID" value="CEL03252.1"/>
    <property type="molecule type" value="Genomic_DNA"/>
</dbReference>
<accession>A0A0U5GR40</accession>
<keyword evidence="7" id="KW-0544">Nucleosome core</keyword>
<evidence type="ECO:0000256" key="7">
    <source>
        <dbReference type="ARBA" id="ARBA00023269"/>
    </source>
</evidence>
<evidence type="ECO:0000313" key="8">
    <source>
        <dbReference type="EMBL" id="CEL03252.1"/>
    </source>
</evidence>
<gene>
    <name evidence="8" type="ORF">ASPCAL04409</name>
</gene>
<dbReference type="InterPro" id="IPR009072">
    <property type="entry name" value="Histone-fold"/>
</dbReference>
<evidence type="ECO:0000256" key="4">
    <source>
        <dbReference type="ARBA" id="ARBA00022454"/>
    </source>
</evidence>
<dbReference type="GO" id="GO:0003677">
    <property type="term" value="F:DNA binding"/>
    <property type="evidence" value="ECO:0007669"/>
    <property type="project" value="UniProtKB-KW"/>
</dbReference>
<comment type="similarity">
    <text evidence="3">Belongs to the histone H4 family.</text>
</comment>
<protein>
    <recommendedName>
        <fullName evidence="10">Histone H4</fullName>
    </recommendedName>
</protein>
<evidence type="ECO:0000256" key="5">
    <source>
        <dbReference type="ARBA" id="ARBA00023125"/>
    </source>
</evidence>
<proteinExistence type="inferred from homology"/>
<dbReference type="STRING" id="454130.A0A0U5GR40"/>
<name>A0A0U5GR40_ASPCI</name>
<keyword evidence="5" id="KW-0238">DNA-binding</keyword>
<keyword evidence="4" id="KW-0158">Chromosome</keyword>
<organism evidence="8 9">
    <name type="scientific">Aspergillus calidoustus</name>
    <dbReference type="NCBI Taxonomy" id="454130"/>
    <lineage>
        <taxon>Eukaryota</taxon>
        <taxon>Fungi</taxon>
        <taxon>Dikarya</taxon>
        <taxon>Ascomycota</taxon>
        <taxon>Pezizomycotina</taxon>
        <taxon>Eurotiomycetes</taxon>
        <taxon>Eurotiomycetidae</taxon>
        <taxon>Eurotiales</taxon>
        <taxon>Aspergillaceae</taxon>
        <taxon>Aspergillus</taxon>
        <taxon>Aspergillus subgen. Nidulantes</taxon>
    </lineage>
</organism>
<dbReference type="SUPFAM" id="SSF47113">
    <property type="entry name" value="Histone-fold"/>
    <property type="match status" value="1"/>
</dbReference>
<dbReference type="PRINTS" id="PR00623">
    <property type="entry name" value="HISTONEH4"/>
</dbReference>
<dbReference type="GO" id="GO:0000786">
    <property type="term" value="C:nucleosome"/>
    <property type="evidence" value="ECO:0007669"/>
    <property type="project" value="UniProtKB-KW"/>
</dbReference>
<evidence type="ECO:0000256" key="1">
    <source>
        <dbReference type="ARBA" id="ARBA00004123"/>
    </source>
</evidence>
<dbReference type="GO" id="GO:0046982">
    <property type="term" value="F:protein heterodimerization activity"/>
    <property type="evidence" value="ECO:0007669"/>
    <property type="project" value="InterPro"/>
</dbReference>
<sequence>MALTRPGLATLARYKRHHKLKDNIMGVTRPAIRRLARRGGVYRIRKEIYNEIRKVIKERLTEILRHIVLILDSARTPRVDRKMVTTQDVCYALNQMGSTIYGF</sequence>
<evidence type="ECO:0000256" key="6">
    <source>
        <dbReference type="ARBA" id="ARBA00023242"/>
    </source>
</evidence>
<evidence type="ECO:0000256" key="3">
    <source>
        <dbReference type="ARBA" id="ARBA00006564"/>
    </source>
</evidence>
<dbReference type="InterPro" id="IPR001951">
    <property type="entry name" value="Histone_H4"/>
</dbReference>
<evidence type="ECO:0008006" key="10">
    <source>
        <dbReference type="Google" id="ProtNLM"/>
    </source>
</evidence>
<keyword evidence="6" id="KW-0539">Nucleus</keyword>
<dbReference type="AlphaFoldDB" id="A0A0U5GR40"/>
<dbReference type="PANTHER" id="PTHR10484">
    <property type="entry name" value="HISTONE H4"/>
    <property type="match status" value="1"/>
</dbReference>
<dbReference type="CDD" id="cd22912">
    <property type="entry name" value="HFD_H4"/>
    <property type="match status" value="1"/>
</dbReference>
<dbReference type="GO" id="GO:0005634">
    <property type="term" value="C:nucleus"/>
    <property type="evidence" value="ECO:0007669"/>
    <property type="project" value="UniProtKB-SubCell"/>
</dbReference>
<comment type="subcellular location">
    <subcellularLocation>
        <location evidence="2">Chromosome</location>
    </subcellularLocation>
    <subcellularLocation>
        <location evidence="1">Nucleus</location>
    </subcellularLocation>
</comment>
<dbReference type="OMA" id="HIAWHGK"/>
<dbReference type="Proteomes" id="UP000054771">
    <property type="component" value="Unassembled WGS sequence"/>
</dbReference>
<reference evidence="9" key="1">
    <citation type="journal article" date="2016" name="Genome Announc.">
        <title>Draft genome sequences of fungus Aspergillus calidoustus.</title>
        <authorList>
            <person name="Horn F."/>
            <person name="Linde J."/>
            <person name="Mattern D.J."/>
            <person name="Walther G."/>
            <person name="Guthke R."/>
            <person name="Scherlach K."/>
            <person name="Martin K."/>
            <person name="Brakhage A.A."/>
            <person name="Petzke L."/>
            <person name="Valiante V."/>
        </authorList>
    </citation>
    <scope>NUCLEOTIDE SEQUENCE [LARGE SCALE GENOMIC DNA]</scope>
    <source>
        <strain evidence="9">SF006504</strain>
    </source>
</reference>
<dbReference type="Gene3D" id="1.10.20.10">
    <property type="entry name" value="Histone, subunit A"/>
    <property type="match status" value="1"/>
</dbReference>
<evidence type="ECO:0000313" key="9">
    <source>
        <dbReference type="Proteomes" id="UP000054771"/>
    </source>
</evidence>
<dbReference type="OrthoDB" id="4341621at2759"/>
<dbReference type="GO" id="GO:0030527">
    <property type="term" value="F:structural constituent of chromatin"/>
    <property type="evidence" value="ECO:0007669"/>
    <property type="project" value="InterPro"/>
</dbReference>
<keyword evidence="9" id="KW-1185">Reference proteome</keyword>